<dbReference type="FunFam" id="1.10.510.10:FF:000023">
    <property type="entry name" value="Protein kinase C"/>
    <property type="match status" value="1"/>
</dbReference>
<dbReference type="Ensembl" id="ENSACLT00000082538.1">
    <property type="protein sequence ID" value="ENSACLP00000043267.1"/>
    <property type="gene ID" value="ENSACLG00000000388.2"/>
</dbReference>
<feature type="binding site" evidence="17 18">
    <location>
        <position position="213"/>
    </location>
    <ligand>
        <name>ATP</name>
        <dbReference type="ChEBI" id="CHEBI:30616"/>
    </ligand>
</feature>
<dbReference type="InterPro" id="IPR002219">
    <property type="entry name" value="PKC_DAG/PE"/>
</dbReference>
<keyword evidence="4" id="KW-0597">Phosphoprotein</keyword>
<reference evidence="22" key="3">
    <citation type="submission" date="2025-08" db="UniProtKB">
        <authorList>
            <consortium name="Ensembl"/>
        </authorList>
    </citation>
    <scope>IDENTIFICATION</scope>
</reference>
<dbReference type="Pfam" id="PF00433">
    <property type="entry name" value="Pkinase_C"/>
    <property type="match status" value="1"/>
</dbReference>
<keyword evidence="11" id="KW-0418">Kinase</keyword>
<evidence type="ECO:0000256" key="18">
    <source>
        <dbReference type="PROSITE-ProRule" id="PRU10141"/>
    </source>
</evidence>
<feature type="domain" description="Protein kinase" evidence="19">
    <location>
        <begin position="184"/>
        <end position="442"/>
    </location>
</feature>
<evidence type="ECO:0000256" key="1">
    <source>
        <dbReference type="ARBA" id="ARBA00005490"/>
    </source>
</evidence>
<dbReference type="PANTHER" id="PTHR24351">
    <property type="entry name" value="RIBOSOMAL PROTEIN S6 KINASE"/>
    <property type="match status" value="1"/>
</dbReference>
<evidence type="ECO:0000256" key="2">
    <source>
        <dbReference type="ARBA" id="ARBA00012429"/>
    </source>
</evidence>
<dbReference type="Pfam" id="PF00130">
    <property type="entry name" value="C1_1"/>
    <property type="match status" value="1"/>
</dbReference>
<dbReference type="PROSITE" id="PS51285">
    <property type="entry name" value="AGC_KINASE_CTER"/>
    <property type="match status" value="1"/>
</dbReference>
<dbReference type="PROSITE" id="PS50011">
    <property type="entry name" value="PROTEIN_KINASE_DOM"/>
    <property type="match status" value="1"/>
</dbReference>
<keyword evidence="23" id="KW-1185">Reference proteome</keyword>
<dbReference type="PRINTS" id="PR00008">
    <property type="entry name" value="DAGPEDOMAIN"/>
</dbReference>
<dbReference type="PROSITE" id="PS00108">
    <property type="entry name" value="PROTEIN_KINASE_ST"/>
    <property type="match status" value="1"/>
</dbReference>
<reference evidence="23" key="2">
    <citation type="submission" date="2023-03" db="EMBL/GenBank/DDBJ databases">
        <authorList>
            <consortium name="Wellcome Sanger Institute Data Sharing"/>
        </authorList>
    </citation>
    <scope>NUCLEOTIDE SEQUENCE [LARGE SCALE GENOMIC DNA]</scope>
</reference>
<dbReference type="InterPro" id="IPR017892">
    <property type="entry name" value="Pkinase_C"/>
</dbReference>
<feature type="domain" description="Phorbol-ester/DAG-type" evidence="20">
    <location>
        <begin position="82"/>
        <end position="132"/>
    </location>
</feature>
<feature type="binding site" evidence="17">
    <location>
        <begin position="190"/>
        <end position="198"/>
    </location>
    <ligand>
        <name>ATP</name>
        <dbReference type="ChEBI" id="CHEBI:30616"/>
    </ligand>
</feature>
<dbReference type="InterPro" id="IPR020454">
    <property type="entry name" value="DAG/PE-bd"/>
</dbReference>
<dbReference type="SMART" id="SM00109">
    <property type="entry name" value="C1"/>
    <property type="match status" value="1"/>
</dbReference>
<evidence type="ECO:0000256" key="14">
    <source>
        <dbReference type="ARBA" id="ARBA00047272"/>
    </source>
</evidence>
<evidence type="ECO:0000256" key="9">
    <source>
        <dbReference type="ARBA" id="ARBA00022741"/>
    </source>
</evidence>
<evidence type="ECO:0000256" key="6">
    <source>
        <dbReference type="ARBA" id="ARBA00022703"/>
    </source>
</evidence>
<keyword evidence="10" id="KW-0863">Zinc-finger</keyword>
<evidence type="ECO:0000256" key="16">
    <source>
        <dbReference type="PIRSR" id="PIRSR000551-50"/>
    </source>
</evidence>
<dbReference type="PIRSF" id="PIRSF000551">
    <property type="entry name" value="PKC_delta"/>
    <property type="match status" value="1"/>
</dbReference>
<dbReference type="Gene3D" id="1.10.510.10">
    <property type="entry name" value="Transferase(Phosphotransferase) domain 1"/>
    <property type="match status" value="1"/>
</dbReference>
<dbReference type="CDD" id="cd20836">
    <property type="entry name" value="C1_cPKC_rpt2"/>
    <property type="match status" value="1"/>
</dbReference>
<evidence type="ECO:0000256" key="8">
    <source>
        <dbReference type="ARBA" id="ARBA00022737"/>
    </source>
</evidence>
<evidence type="ECO:0000313" key="23">
    <source>
        <dbReference type="Proteomes" id="UP000265100"/>
    </source>
</evidence>
<dbReference type="InterPro" id="IPR046349">
    <property type="entry name" value="C1-like_sf"/>
</dbReference>
<dbReference type="PROSITE" id="PS00479">
    <property type="entry name" value="ZF_DAG_PE_1"/>
    <property type="match status" value="1"/>
</dbReference>
<dbReference type="InterPro" id="IPR014376">
    <property type="entry name" value="Prot_kin_PKC_delta"/>
</dbReference>
<dbReference type="PROSITE" id="PS00107">
    <property type="entry name" value="PROTEIN_KINASE_ATP"/>
    <property type="match status" value="1"/>
</dbReference>
<evidence type="ECO:0000259" key="21">
    <source>
        <dbReference type="PROSITE" id="PS51285"/>
    </source>
</evidence>
<evidence type="ECO:0000256" key="12">
    <source>
        <dbReference type="ARBA" id="ARBA00022833"/>
    </source>
</evidence>
<sequence length="513" mass="58399">MADPNSEGEVPESARGFARQGALRQKNVHEVKNHKFIARFFKQPTFCSHCTDFIWGKDTGDSLAAAAQSAFVHTDTADPRSKHKFRVHTYSSPTFCDHCGSLLYGLIHQGMKCDHCMMNIHKRCVANVPSLCGTDHTERRGRIHISAQITDDTLTVTSECSHTHERTECISKLSASLRLKPENFNFIMVLGKGSFGKVMLAERKGTDELYAIKILKKDVVIQDDDVECTMVEKRVLALSGKPPFLTQLHSCFQTMDRLYFVMEYINGGDLMYHIQQVGKFKEPHAVFYAAEIAIGLFFLHSKGIVYRDLKLDNVMLDSEGHIKIADFGMCKENMLDGITTKTFCGTPDYIAPEIIAYQPYGKSVDWWAFGVLLYEMLAGQPPFDGEDEDELFQSIMEHHVSYPKSMSKEAVAICKGLMTKHPAKRLGCGPEGERDIKEHAFFRYIDWEKLENKEVQPPFKPKAKTRRDVCNFDKEFTKMVVELTPTDKLFIMNLDQNEFQGFSYTNPEFIIQV</sequence>
<dbReference type="AlphaFoldDB" id="A0AAX7SFM3"/>
<dbReference type="FunFam" id="3.30.60.20:FF:000031">
    <property type="entry name" value="Protein kinase C alpha"/>
    <property type="match status" value="1"/>
</dbReference>
<evidence type="ECO:0000259" key="20">
    <source>
        <dbReference type="PROSITE" id="PS50081"/>
    </source>
</evidence>
<dbReference type="GO" id="GO:0005524">
    <property type="term" value="F:ATP binding"/>
    <property type="evidence" value="ECO:0007669"/>
    <property type="project" value="UniProtKB-UniRule"/>
</dbReference>
<dbReference type="InterPro" id="IPR011009">
    <property type="entry name" value="Kinase-like_dom_sf"/>
</dbReference>
<dbReference type="SMART" id="SM00133">
    <property type="entry name" value="S_TK_X"/>
    <property type="match status" value="1"/>
</dbReference>
<dbReference type="InterPro" id="IPR000961">
    <property type="entry name" value="AGC-kinase_C"/>
</dbReference>
<evidence type="ECO:0000256" key="4">
    <source>
        <dbReference type="ARBA" id="ARBA00022553"/>
    </source>
</evidence>
<organism evidence="22 23">
    <name type="scientific">Astatotilapia calliptera</name>
    <name type="common">Eastern happy</name>
    <name type="synonym">Chromis callipterus</name>
    <dbReference type="NCBI Taxonomy" id="8154"/>
    <lineage>
        <taxon>Eukaryota</taxon>
        <taxon>Metazoa</taxon>
        <taxon>Chordata</taxon>
        <taxon>Craniata</taxon>
        <taxon>Vertebrata</taxon>
        <taxon>Euteleostomi</taxon>
        <taxon>Actinopterygii</taxon>
        <taxon>Neopterygii</taxon>
        <taxon>Teleostei</taxon>
        <taxon>Neoteleostei</taxon>
        <taxon>Acanthomorphata</taxon>
        <taxon>Ovalentaria</taxon>
        <taxon>Cichlomorphae</taxon>
        <taxon>Cichliformes</taxon>
        <taxon>Cichlidae</taxon>
        <taxon>African cichlids</taxon>
        <taxon>Pseudocrenilabrinae</taxon>
        <taxon>Haplochromini</taxon>
        <taxon>Astatotilapia</taxon>
    </lineage>
</organism>
<evidence type="ECO:0000256" key="3">
    <source>
        <dbReference type="ARBA" id="ARBA00022527"/>
    </source>
</evidence>
<proteinExistence type="inferred from homology"/>
<keyword evidence="7" id="KW-0479">Metal-binding</keyword>
<keyword evidence="9 17" id="KW-0547">Nucleotide-binding</keyword>
<keyword evidence="6" id="KW-0053">Apoptosis</keyword>
<dbReference type="Pfam" id="PF00069">
    <property type="entry name" value="Pkinase"/>
    <property type="match status" value="1"/>
</dbReference>
<keyword evidence="5" id="KW-0808">Transferase</keyword>
<evidence type="ECO:0000256" key="17">
    <source>
        <dbReference type="PIRSR" id="PIRSR000551-51"/>
    </source>
</evidence>
<accession>A0AAX7SFM3</accession>
<reference evidence="22" key="4">
    <citation type="submission" date="2025-09" db="UniProtKB">
        <authorList>
            <consortium name="Ensembl"/>
        </authorList>
    </citation>
    <scope>IDENTIFICATION</scope>
</reference>
<reference evidence="22 23" key="1">
    <citation type="submission" date="2018-05" db="EMBL/GenBank/DDBJ databases">
        <authorList>
            <person name="Datahose"/>
        </authorList>
    </citation>
    <scope>NUCLEOTIDE SEQUENCE</scope>
</reference>
<feature type="active site" description="Proton acceptor" evidence="16">
    <location>
        <position position="308"/>
    </location>
</feature>
<dbReference type="EC" id="2.7.11.13" evidence="2"/>
<evidence type="ECO:0000256" key="10">
    <source>
        <dbReference type="ARBA" id="ARBA00022771"/>
    </source>
</evidence>
<dbReference type="GO" id="GO:0004697">
    <property type="term" value="F:diacylglycerol-dependent serine/threonine kinase activity"/>
    <property type="evidence" value="ECO:0007669"/>
    <property type="project" value="UniProtKB-EC"/>
</dbReference>
<dbReference type="Gene3D" id="3.30.60.20">
    <property type="match status" value="2"/>
</dbReference>
<dbReference type="GeneTree" id="ENSGT00940000155217"/>
<keyword evidence="8" id="KW-0677">Repeat</keyword>
<dbReference type="SUPFAM" id="SSF57889">
    <property type="entry name" value="Cysteine-rich domain"/>
    <property type="match status" value="2"/>
</dbReference>
<comment type="catalytic activity">
    <reaction evidence="15">
        <text>L-seryl-[protein] + ATP = O-phospho-L-seryl-[protein] + ADP + H(+)</text>
        <dbReference type="Rhea" id="RHEA:17989"/>
        <dbReference type="Rhea" id="RHEA-COMP:9863"/>
        <dbReference type="Rhea" id="RHEA-COMP:11604"/>
        <dbReference type="ChEBI" id="CHEBI:15378"/>
        <dbReference type="ChEBI" id="CHEBI:29999"/>
        <dbReference type="ChEBI" id="CHEBI:30616"/>
        <dbReference type="ChEBI" id="CHEBI:83421"/>
        <dbReference type="ChEBI" id="CHEBI:456216"/>
        <dbReference type="EC" id="2.7.11.13"/>
    </reaction>
</comment>
<keyword evidence="12" id="KW-0862">Zinc</keyword>
<evidence type="ECO:0000256" key="7">
    <source>
        <dbReference type="ARBA" id="ARBA00022723"/>
    </source>
</evidence>
<comment type="similarity">
    <text evidence="1">Belongs to the protein kinase superfamily. AGC Ser/Thr protein kinase family. PKC subfamily.</text>
</comment>
<dbReference type="Proteomes" id="UP000265100">
    <property type="component" value="Chromosome 6"/>
</dbReference>
<dbReference type="InterPro" id="IPR000719">
    <property type="entry name" value="Prot_kinase_dom"/>
</dbReference>
<dbReference type="InterPro" id="IPR017441">
    <property type="entry name" value="Protein_kinase_ATP_BS"/>
</dbReference>
<dbReference type="InterPro" id="IPR008271">
    <property type="entry name" value="Ser/Thr_kinase_AS"/>
</dbReference>
<dbReference type="Gene3D" id="3.30.200.20">
    <property type="entry name" value="Phosphorylase Kinase, domain 1"/>
    <property type="match status" value="2"/>
</dbReference>
<comment type="catalytic activity">
    <reaction evidence="14">
        <text>L-threonyl-[protein] + ATP = O-phospho-L-threonyl-[protein] + ADP + H(+)</text>
        <dbReference type="Rhea" id="RHEA:46608"/>
        <dbReference type="Rhea" id="RHEA-COMP:11060"/>
        <dbReference type="Rhea" id="RHEA-COMP:11605"/>
        <dbReference type="ChEBI" id="CHEBI:15378"/>
        <dbReference type="ChEBI" id="CHEBI:30013"/>
        <dbReference type="ChEBI" id="CHEBI:30616"/>
        <dbReference type="ChEBI" id="CHEBI:61977"/>
        <dbReference type="ChEBI" id="CHEBI:456216"/>
        <dbReference type="EC" id="2.7.11.13"/>
    </reaction>
</comment>
<evidence type="ECO:0000256" key="5">
    <source>
        <dbReference type="ARBA" id="ARBA00022679"/>
    </source>
</evidence>
<evidence type="ECO:0000313" key="22">
    <source>
        <dbReference type="Ensembl" id="ENSACLP00000043267.1"/>
    </source>
</evidence>
<evidence type="ECO:0000259" key="19">
    <source>
        <dbReference type="PROSITE" id="PS50011"/>
    </source>
</evidence>
<dbReference type="FunFam" id="3.30.200.20:FF:000080">
    <property type="entry name" value="Protein kinase C"/>
    <property type="match status" value="1"/>
</dbReference>
<name>A0AAX7SFM3_ASTCA</name>
<dbReference type="SMART" id="SM00220">
    <property type="entry name" value="S_TKc"/>
    <property type="match status" value="1"/>
</dbReference>
<dbReference type="GO" id="GO:0006915">
    <property type="term" value="P:apoptotic process"/>
    <property type="evidence" value="ECO:0007669"/>
    <property type="project" value="UniProtKB-KW"/>
</dbReference>
<dbReference type="SUPFAM" id="SSF56112">
    <property type="entry name" value="Protein kinase-like (PK-like)"/>
    <property type="match status" value="1"/>
</dbReference>
<dbReference type="CDD" id="cd05587">
    <property type="entry name" value="STKc_cPKC"/>
    <property type="match status" value="1"/>
</dbReference>
<evidence type="ECO:0000256" key="15">
    <source>
        <dbReference type="ARBA" id="ARBA00047470"/>
    </source>
</evidence>
<dbReference type="GO" id="GO:0008270">
    <property type="term" value="F:zinc ion binding"/>
    <property type="evidence" value="ECO:0007669"/>
    <property type="project" value="UniProtKB-KW"/>
</dbReference>
<evidence type="ECO:0000256" key="13">
    <source>
        <dbReference type="ARBA" id="ARBA00022840"/>
    </source>
</evidence>
<protein>
    <recommendedName>
        <fullName evidence="2">protein kinase C</fullName>
        <ecNumber evidence="2">2.7.11.13</ecNumber>
    </recommendedName>
</protein>
<feature type="domain" description="AGC-kinase C-terminal" evidence="21">
    <location>
        <begin position="443"/>
        <end position="513"/>
    </location>
</feature>
<keyword evidence="13 17" id="KW-0067">ATP-binding</keyword>
<dbReference type="PROSITE" id="PS50081">
    <property type="entry name" value="ZF_DAG_PE_2"/>
    <property type="match status" value="1"/>
</dbReference>
<evidence type="ECO:0000256" key="11">
    <source>
        <dbReference type="ARBA" id="ARBA00022777"/>
    </source>
</evidence>
<keyword evidence="3" id="KW-0723">Serine/threonine-protein kinase</keyword>